<protein>
    <submittedName>
        <fullName evidence="1">Uncharacterized protein</fullName>
    </submittedName>
</protein>
<name>A0A2J7ZNY6_9CHLO</name>
<dbReference type="EMBL" id="PGGS01000748">
    <property type="protein sequence ID" value="PNH01970.1"/>
    <property type="molecule type" value="Genomic_DNA"/>
</dbReference>
<comment type="caution">
    <text evidence="1">The sequence shown here is derived from an EMBL/GenBank/DDBJ whole genome shotgun (WGS) entry which is preliminary data.</text>
</comment>
<evidence type="ECO:0000313" key="2">
    <source>
        <dbReference type="Proteomes" id="UP000236333"/>
    </source>
</evidence>
<keyword evidence="2" id="KW-1185">Reference proteome</keyword>
<organism evidence="1 2">
    <name type="scientific">Tetrabaena socialis</name>
    <dbReference type="NCBI Taxonomy" id="47790"/>
    <lineage>
        <taxon>Eukaryota</taxon>
        <taxon>Viridiplantae</taxon>
        <taxon>Chlorophyta</taxon>
        <taxon>core chlorophytes</taxon>
        <taxon>Chlorophyceae</taxon>
        <taxon>CS clade</taxon>
        <taxon>Chlamydomonadales</taxon>
        <taxon>Tetrabaenaceae</taxon>
        <taxon>Tetrabaena</taxon>
    </lineage>
</organism>
<dbReference type="Proteomes" id="UP000236333">
    <property type="component" value="Unassembled WGS sequence"/>
</dbReference>
<accession>A0A2J7ZNY6</accession>
<evidence type="ECO:0000313" key="1">
    <source>
        <dbReference type="EMBL" id="PNH01970.1"/>
    </source>
</evidence>
<reference evidence="1 2" key="1">
    <citation type="journal article" date="2017" name="Mol. Biol. Evol.">
        <title>The 4-celled Tetrabaena socialis nuclear genome reveals the essential components for genetic control of cell number at the origin of multicellularity in the volvocine lineage.</title>
        <authorList>
            <person name="Featherston J."/>
            <person name="Arakaki Y."/>
            <person name="Hanschen E.R."/>
            <person name="Ferris P.J."/>
            <person name="Michod R.E."/>
            <person name="Olson B.J.S.C."/>
            <person name="Nozaki H."/>
            <person name="Durand P.M."/>
        </authorList>
    </citation>
    <scope>NUCLEOTIDE SEQUENCE [LARGE SCALE GENOMIC DNA]</scope>
    <source>
        <strain evidence="1 2">NIES-571</strain>
    </source>
</reference>
<proteinExistence type="predicted"/>
<dbReference type="AlphaFoldDB" id="A0A2J7ZNY6"/>
<gene>
    <name evidence="1" type="ORF">TSOC_012089</name>
</gene>
<sequence length="171" mass="18118">MAAAGCRGDPAVGWLGITWVRPGPDGPLLGQHPGGQGGRCREHRGRHRVVATGMKIKVLRPDLLLRGREQYIGVGSGTDTKKWSDVDGLLLQFPDSAAGGRPARRLLAWHAGIAIKHAVLNGWQQQGAVVIPPSAGWASPGYDQGLMDRFLASTQVVKEGDAESTGEGTEL</sequence>